<comment type="caution">
    <text evidence="1">The sequence shown here is derived from an EMBL/GenBank/DDBJ whole genome shotgun (WGS) entry which is preliminary data.</text>
</comment>
<proteinExistence type="predicted"/>
<evidence type="ECO:0000313" key="1">
    <source>
        <dbReference type="EMBL" id="KKM80060.1"/>
    </source>
</evidence>
<sequence>MKETGLIFSTDMVKAIQDGRKTQTRRIIKPQPHEEEYLEVGNFTPALIDKDGEMYPADYQIFGAYTSDGELTWKCPYGQVGDRLWVRETFAIGSYTHKKWAEIHYKAGGSLLIFKGWNDWLEKNTQYGGSTVGDGDKWRSSRFIPKWASRITLEITEVRVERLNQITEEDAIAEGAIVKHSEDTDEAGYSFRLGFIDLWDSLNAKRGDWASNPWVWVISFKVFDDSR</sequence>
<dbReference type="AlphaFoldDB" id="A0A0F9MTT5"/>
<accession>A0A0F9MTT5</accession>
<dbReference type="EMBL" id="LAZR01008239">
    <property type="protein sequence ID" value="KKM80060.1"/>
    <property type="molecule type" value="Genomic_DNA"/>
</dbReference>
<name>A0A0F9MTT5_9ZZZZ</name>
<gene>
    <name evidence="1" type="ORF">LCGC14_1343620</name>
</gene>
<reference evidence="1" key="1">
    <citation type="journal article" date="2015" name="Nature">
        <title>Complex archaea that bridge the gap between prokaryotes and eukaryotes.</title>
        <authorList>
            <person name="Spang A."/>
            <person name="Saw J.H."/>
            <person name="Jorgensen S.L."/>
            <person name="Zaremba-Niedzwiedzka K."/>
            <person name="Martijn J."/>
            <person name="Lind A.E."/>
            <person name="van Eijk R."/>
            <person name="Schleper C."/>
            <person name="Guy L."/>
            <person name="Ettema T.J."/>
        </authorList>
    </citation>
    <scope>NUCLEOTIDE SEQUENCE</scope>
</reference>
<organism evidence="1">
    <name type="scientific">marine sediment metagenome</name>
    <dbReference type="NCBI Taxonomy" id="412755"/>
    <lineage>
        <taxon>unclassified sequences</taxon>
        <taxon>metagenomes</taxon>
        <taxon>ecological metagenomes</taxon>
    </lineage>
</organism>
<protein>
    <submittedName>
        <fullName evidence="1">Uncharacterized protein</fullName>
    </submittedName>
</protein>